<evidence type="ECO:0000313" key="3">
    <source>
        <dbReference type="Proteomes" id="UP000185478"/>
    </source>
</evidence>
<dbReference type="EMBL" id="CP009245">
    <property type="protein sequence ID" value="APT84251.1"/>
    <property type="molecule type" value="Genomic_DNA"/>
</dbReference>
<feature type="region of interest" description="Disordered" evidence="1">
    <location>
        <begin position="1"/>
        <end position="21"/>
    </location>
</feature>
<dbReference type="InterPro" id="IPR013321">
    <property type="entry name" value="Arc_rbn_hlx_hlx"/>
</dbReference>
<reference evidence="2 3" key="1">
    <citation type="submission" date="2014-08" db="EMBL/GenBank/DDBJ databases">
        <title>Complete genome sequence of Corynebacterium aquilae S-613T(T) (=DSM 44791(T)), isolated from the choana of a healthy golden eagle.</title>
        <authorList>
            <person name="Ruckert C."/>
            <person name="Albersmeier A."/>
            <person name="Winkler A."/>
            <person name="Kalinowski J."/>
        </authorList>
    </citation>
    <scope>NUCLEOTIDE SEQUENCE [LARGE SCALE GENOMIC DNA]</scope>
    <source>
        <strain evidence="2 3">S-613</strain>
    </source>
</reference>
<dbReference type="OrthoDB" id="9879466at2"/>
<proteinExistence type="predicted"/>
<gene>
    <name evidence="2" type="ORF">CAQU_03275</name>
</gene>
<dbReference type="Proteomes" id="UP000185478">
    <property type="component" value="Chromosome"/>
</dbReference>
<feature type="compositionally biased region" description="Basic and acidic residues" evidence="1">
    <location>
        <begin position="11"/>
        <end position="21"/>
    </location>
</feature>
<dbReference type="RefSeq" id="WP_075725163.1">
    <property type="nucleotide sequence ID" value="NZ_CP009245.1"/>
</dbReference>
<sequence length="80" mass="9098">MATGPMRKPKKATDEMRERAKQLNDDTRVRIAVRITPEMRKTIKRVALEDDITLTEFLLQAIELRLQKAEASTSPSGQDS</sequence>
<accession>A0A1L7CEH8</accession>
<evidence type="ECO:0000256" key="1">
    <source>
        <dbReference type="SAM" id="MobiDB-lite"/>
    </source>
</evidence>
<dbReference type="STRING" id="1431546.CAQU_03275"/>
<dbReference type="Gene3D" id="1.10.1220.10">
    <property type="entry name" value="Met repressor-like"/>
    <property type="match status" value="1"/>
</dbReference>
<dbReference type="AlphaFoldDB" id="A0A1L7CEH8"/>
<evidence type="ECO:0000313" key="2">
    <source>
        <dbReference type="EMBL" id="APT84251.1"/>
    </source>
</evidence>
<organism evidence="2 3">
    <name type="scientific">Corynebacterium aquilae DSM 44791</name>
    <dbReference type="NCBI Taxonomy" id="1431546"/>
    <lineage>
        <taxon>Bacteria</taxon>
        <taxon>Bacillati</taxon>
        <taxon>Actinomycetota</taxon>
        <taxon>Actinomycetes</taxon>
        <taxon>Mycobacteriales</taxon>
        <taxon>Corynebacteriaceae</taxon>
        <taxon>Corynebacterium</taxon>
    </lineage>
</organism>
<dbReference type="KEGG" id="caqu:CAQU_03275"/>
<keyword evidence="3" id="KW-1185">Reference proteome</keyword>
<dbReference type="GO" id="GO:0006355">
    <property type="term" value="P:regulation of DNA-templated transcription"/>
    <property type="evidence" value="ECO:0007669"/>
    <property type="project" value="InterPro"/>
</dbReference>
<name>A0A1L7CEH8_9CORY</name>
<protein>
    <submittedName>
        <fullName evidence="2">Uncharacterized protein</fullName>
    </submittedName>
</protein>